<evidence type="ECO:0000313" key="1">
    <source>
        <dbReference type="EMBL" id="KAJ0179379.1"/>
    </source>
</evidence>
<gene>
    <name evidence="1" type="ORF">K1T71_005091</name>
</gene>
<evidence type="ECO:0000313" key="2">
    <source>
        <dbReference type="Proteomes" id="UP000824533"/>
    </source>
</evidence>
<name>A0ACC1D6M2_9NEOP</name>
<sequence>MTFIPSWEEFEKSAELLYLRDPMNTRYSLKYSHSKGVFIVKITDNKKCLQYKTEVQQDGEVEIRISTGINEDQPSEKSRQLQQLNQDQNHDLEGVENENHDFVVQSPSLERDEDDFLNRTEYSVHSQLEGDTERSDHSDRQDDFYKAEDDGHEQLMDIQEPRYFLRDRKTLRCPERYNDCLFCRVFP</sequence>
<dbReference type="Proteomes" id="UP000824533">
    <property type="component" value="Linkage Group LG08"/>
</dbReference>
<accession>A0ACC1D6M2</accession>
<organism evidence="1 2">
    <name type="scientific">Dendrolimus kikuchii</name>
    <dbReference type="NCBI Taxonomy" id="765133"/>
    <lineage>
        <taxon>Eukaryota</taxon>
        <taxon>Metazoa</taxon>
        <taxon>Ecdysozoa</taxon>
        <taxon>Arthropoda</taxon>
        <taxon>Hexapoda</taxon>
        <taxon>Insecta</taxon>
        <taxon>Pterygota</taxon>
        <taxon>Neoptera</taxon>
        <taxon>Endopterygota</taxon>
        <taxon>Lepidoptera</taxon>
        <taxon>Glossata</taxon>
        <taxon>Ditrysia</taxon>
        <taxon>Bombycoidea</taxon>
        <taxon>Lasiocampidae</taxon>
        <taxon>Dendrolimus</taxon>
    </lineage>
</organism>
<protein>
    <submittedName>
        <fullName evidence="1">Uncharacterized protein</fullName>
    </submittedName>
</protein>
<proteinExistence type="predicted"/>
<dbReference type="EMBL" id="CM034394">
    <property type="protein sequence ID" value="KAJ0179379.1"/>
    <property type="molecule type" value="Genomic_DNA"/>
</dbReference>
<keyword evidence="2" id="KW-1185">Reference proteome</keyword>
<comment type="caution">
    <text evidence="1">The sequence shown here is derived from an EMBL/GenBank/DDBJ whole genome shotgun (WGS) entry which is preliminary data.</text>
</comment>
<reference evidence="1 2" key="1">
    <citation type="journal article" date="2021" name="Front. Genet.">
        <title>Chromosome-Level Genome Assembly Reveals Significant Gene Expansion in the Toll and IMD Signaling Pathways of Dendrolimus kikuchii.</title>
        <authorList>
            <person name="Zhou J."/>
            <person name="Wu P."/>
            <person name="Xiong Z."/>
            <person name="Liu N."/>
            <person name="Zhao N."/>
            <person name="Ji M."/>
            <person name="Qiu Y."/>
            <person name="Yang B."/>
        </authorList>
    </citation>
    <scope>NUCLEOTIDE SEQUENCE [LARGE SCALE GENOMIC DNA]</scope>
    <source>
        <strain evidence="1">Ann1</strain>
    </source>
</reference>